<keyword evidence="21" id="KW-1185">Reference proteome</keyword>
<dbReference type="InterPro" id="IPR023151">
    <property type="entry name" value="PEP_util_CS"/>
</dbReference>
<dbReference type="Proteomes" id="UP000316416">
    <property type="component" value="Chromosome"/>
</dbReference>
<dbReference type="InterPro" id="IPR040442">
    <property type="entry name" value="Pyrv_kinase-like_dom_sf"/>
</dbReference>
<dbReference type="SUPFAM" id="SSF51621">
    <property type="entry name" value="Phosphoenolpyruvate/pyruvate domain"/>
    <property type="match status" value="1"/>
</dbReference>
<dbReference type="PROSITE" id="PS00370">
    <property type="entry name" value="PEP_ENZYMES_PHOS_SITE"/>
    <property type="match status" value="1"/>
</dbReference>
<reference evidence="20" key="1">
    <citation type="submission" date="2021-07" db="EMBL/GenBank/DDBJ databases">
        <title>Shewanella sp. YLB-07 whole genome sequence.</title>
        <authorList>
            <person name="Yu L."/>
        </authorList>
    </citation>
    <scope>NUCLEOTIDE SEQUENCE</scope>
    <source>
        <strain evidence="20">YLB-08</strain>
    </source>
</reference>
<keyword evidence="12 16" id="KW-0479">Metal-binding</keyword>
<keyword evidence="10 16" id="KW-0808">Transferase</keyword>
<dbReference type="InterPro" id="IPR008279">
    <property type="entry name" value="PEP-util_enz_mobile_dom"/>
</dbReference>
<evidence type="ECO:0000256" key="11">
    <source>
        <dbReference type="ARBA" id="ARBA00022683"/>
    </source>
</evidence>
<accession>A0ABX6V6N2</accession>
<dbReference type="Pfam" id="PF02896">
    <property type="entry name" value="PEP-utilizers_C"/>
    <property type="match status" value="1"/>
</dbReference>
<evidence type="ECO:0000256" key="15">
    <source>
        <dbReference type="ARBA" id="ARBA00033235"/>
    </source>
</evidence>
<dbReference type="SUPFAM" id="SSF52009">
    <property type="entry name" value="Phosphohistidine domain"/>
    <property type="match status" value="1"/>
</dbReference>
<dbReference type="InterPro" id="IPR008731">
    <property type="entry name" value="PTS_EIN"/>
</dbReference>
<dbReference type="PANTHER" id="PTHR46244:SF6">
    <property type="entry name" value="PHOSPHOENOLPYRUVATE-PROTEIN PHOSPHOTRANSFERASE"/>
    <property type="match status" value="1"/>
</dbReference>
<comment type="function">
    <text evidence="16">General (non sugar-specific) component of the phosphoenolpyruvate-dependent sugar phosphotransferase system (sugar PTS). This major carbohydrate active-transport system catalyzes the phosphorylation of incoming sugar substrates concomitantly with their translocation across the cell membrane. Enzyme I transfers the phosphoryl group from phosphoenolpyruvate (PEP) to the phosphoryl carrier protein (HPr).</text>
</comment>
<gene>
    <name evidence="20" type="primary">ptsP</name>
    <name evidence="20" type="ORF">FM038_013125</name>
</gene>
<dbReference type="InterPro" id="IPR050499">
    <property type="entry name" value="PEP-utilizing_PTS_enzyme"/>
</dbReference>
<proteinExistence type="inferred from homology"/>
<dbReference type="PIRSF" id="PIRSF000732">
    <property type="entry name" value="PTS_enzyme_I"/>
    <property type="match status" value="1"/>
</dbReference>
<evidence type="ECO:0000256" key="4">
    <source>
        <dbReference type="ARBA" id="ARBA00007837"/>
    </source>
</evidence>
<keyword evidence="11 16" id="KW-0598">Phosphotransferase system</keyword>
<dbReference type="InterPro" id="IPR036618">
    <property type="entry name" value="PtsI_HPr-bd_sf"/>
</dbReference>
<keyword evidence="9 16" id="KW-0762">Sugar transport</keyword>
<dbReference type="InterPro" id="IPR015813">
    <property type="entry name" value="Pyrv/PenolPyrv_kinase-like_dom"/>
</dbReference>
<keyword evidence="14 16" id="KW-0460">Magnesium</keyword>
<dbReference type="EMBL" id="CP045503">
    <property type="protein sequence ID" value="QPG58283.1"/>
    <property type="molecule type" value="Genomic_DNA"/>
</dbReference>
<organism evidence="20 21">
    <name type="scientific">Shewanella eurypsychrophilus</name>
    <dbReference type="NCBI Taxonomy" id="2593656"/>
    <lineage>
        <taxon>Bacteria</taxon>
        <taxon>Pseudomonadati</taxon>
        <taxon>Pseudomonadota</taxon>
        <taxon>Gammaproteobacteria</taxon>
        <taxon>Alteromonadales</taxon>
        <taxon>Shewanellaceae</taxon>
        <taxon>Shewanella</taxon>
    </lineage>
</organism>
<dbReference type="Gene3D" id="3.50.30.10">
    <property type="entry name" value="Phosphohistidine domain"/>
    <property type="match status" value="1"/>
</dbReference>
<evidence type="ECO:0000313" key="20">
    <source>
        <dbReference type="EMBL" id="QPG58283.1"/>
    </source>
</evidence>
<evidence type="ECO:0000259" key="17">
    <source>
        <dbReference type="Pfam" id="PF00391"/>
    </source>
</evidence>
<dbReference type="PANTHER" id="PTHR46244">
    <property type="entry name" value="PHOSPHOENOLPYRUVATE-PROTEIN PHOSPHOTRANSFERASE"/>
    <property type="match status" value="1"/>
</dbReference>
<evidence type="ECO:0000256" key="5">
    <source>
        <dbReference type="ARBA" id="ARBA00012232"/>
    </source>
</evidence>
<evidence type="ECO:0000256" key="1">
    <source>
        <dbReference type="ARBA" id="ARBA00000683"/>
    </source>
</evidence>
<dbReference type="Gene3D" id="1.10.274.10">
    <property type="entry name" value="PtsI, HPr-binding domain"/>
    <property type="match status" value="1"/>
</dbReference>
<dbReference type="Gene3D" id="3.20.20.60">
    <property type="entry name" value="Phosphoenolpyruvate-binding domains"/>
    <property type="match status" value="1"/>
</dbReference>
<comment type="subcellular location">
    <subcellularLocation>
        <location evidence="3 16">Cytoplasm</location>
    </subcellularLocation>
</comment>
<dbReference type="PROSITE" id="PS00742">
    <property type="entry name" value="PEP_ENZYMES_2"/>
    <property type="match status" value="1"/>
</dbReference>
<evidence type="ECO:0000256" key="2">
    <source>
        <dbReference type="ARBA" id="ARBA00001946"/>
    </source>
</evidence>
<dbReference type="InterPro" id="IPR006318">
    <property type="entry name" value="PTS_EI-like"/>
</dbReference>
<evidence type="ECO:0000256" key="7">
    <source>
        <dbReference type="ARBA" id="ARBA00022448"/>
    </source>
</evidence>
<keyword evidence="13 16" id="KW-0418">Kinase</keyword>
<dbReference type="EC" id="2.7.3.9" evidence="5 16"/>
<dbReference type="InterPro" id="IPR000121">
    <property type="entry name" value="PEP_util_C"/>
</dbReference>
<comment type="similarity">
    <text evidence="4 16">Belongs to the PEP-utilizing enzyme family.</text>
</comment>
<dbReference type="InterPro" id="IPR018274">
    <property type="entry name" value="PEP_util_AS"/>
</dbReference>
<dbReference type="Pfam" id="PF00391">
    <property type="entry name" value="PEP-utilizers"/>
    <property type="match status" value="1"/>
</dbReference>
<comment type="catalytic activity">
    <reaction evidence="1 16">
        <text>L-histidyl-[protein] + phosphoenolpyruvate = N(pros)-phospho-L-histidyl-[protein] + pyruvate</text>
        <dbReference type="Rhea" id="RHEA:23880"/>
        <dbReference type="Rhea" id="RHEA-COMP:9745"/>
        <dbReference type="Rhea" id="RHEA-COMP:9746"/>
        <dbReference type="ChEBI" id="CHEBI:15361"/>
        <dbReference type="ChEBI" id="CHEBI:29979"/>
        <dbReference type="ChEBI" id="CHEBI:58702"/>
        <dbReference type="ChEBI" id="CHEBI:64837"/>
        <dbReference type="EC" id="2.7.3.9"/>
    </reaction>
</comment>
<evidence type="ECO:0000256" key="14">
    <source>
        <dbReference type="ARBA" id="ARBA00022842"/>
    </source>
</evidence>
<feature type="domain" description="PEP-utilising enzyme C-terminal" evidence="18">
    <location>
        <begin position="261"/>
        <end position="544"/>
    </location>
</feature>
<evidence type="ECO:0000256" key="12">
    <source>
        <dbReference type="ARBA" id="ARBA00022723"/>
    </source>
</evidence>
<evidence type="ECO:0000259" key="18">
    <source>
        <dbReference type="Pfam" id="PF02896"/>
    </source>
</evidence>
<dbReference type="RefSeq" id="WP_142870954.1">
    <property type="nucleotide sequence ID" value="NZ_CP045503.2"/>
</dbReference>
<evidence type="ECO:0000256" key="10">
    <source>
        <dbReference type="ARBA" id="ARBA00022679"/>
    </source>
</evidence>
<dbReference type="SUPFAM" id="SSF47831">
    <property type="entry name" value="Enzyme I of the PEP:sugar phosphotransferase system HPr-binding (sub)domain"/>
    <property type="match status" value="1"/>
</dbReference>
<dbReference type="InterPro" id="IPR024692">
    <property type="entry name" value="PTS_EI"/>
</dbReference>
<comment type="cofactor">
    <cofactor evidence="2 16">
        <name>Mg(2+)</name>
        <dbReference type="ChEBI" id="CHEBI:18420"/>
    </cofactor>
</comment>
<dbReference type="InterPro" id="IPR036637">
    <property type="entry name" value="Phosphohistidine_dom_sf"/>
</dbReference>
<evidence type="ECO:0000256" key="16">
    <source>
        <dbReference type="PIRNR" id="PIRNR000732"/>
    </source>
</evidence>
<protein>
    <recommendedName>
        <fullName evidence="6 16">Phosphoenolpyruvate-protein phosphotransferase</fullName>
        <ecNumber evidence="5 16">2.7.3.9</ecNumber>
    </recommendedName>
    <alternativeName>
        <fullName evidence="15 16">Phosphotransferase system, enzyme I</fullName>
    </alternativeName>
</protein>
<dbReference type="NCBIfam" id="TIGR01417">
    <property type="entry name" value="PTS_I_fam"/>
    <property type="match status" value="1"/>
</dbReference>
<dbReference type="PRINTS" id="PR01736">
    <property type="entry name" value="PHPHTRNFRASE"/>
</dbReference>
<dbReference type="Pfam" id="PF05524">
    <property type="entry name" value="PEP-utilisers_N"/>
    <property type="match status" value="1"/>
</dbReference>
<evidence type="ECO:0000256" key="8">
    <source>
        <dbReference type="ARBA" id="ARBA00022490"/>
    </source>
</evidence>
<keyword evidence="8 16" id="KW-0963">Cytoplasm</keyword>
<keyword evidence="7 16" id="KW-0813">Transport</keyword>
<feature type="domain" description="Phosphotransferase system enzyme I N-terminal" evidence="19">
    <location>
        <begin position="5"/>
        <end position="125"/>
    </location>
</feature>
<evidence type="ECO:0000256" key="9">
    <source>
        <dbReference type="ARBA" id="ARBA00022597"/>
    </source>
</evidence>
<dbReference type="GO" id="GO:0008965">
    <property type="term" value="F:phosphoenolpyruvate-protein phosphotransferase activity"/>
    <property type="evidence" value="ECO:0007669"/>
    <property type="project" value="UniProtKB-EC"/>
</dbReference>
<evidence type="ECO:0000259" key="19">
    <source>
        <dbReference type="Pfam" id="PF05524"/>
    </source>
</evidence>
<evidence type="ECO:0000256" key="6">
    <source>
        <dbReference type="ARBA" id="ARBA00016544"/>
    </source>
</evidence>
<name>A0ABX6V6N2_9GAMM</name>
<sequence>MSIPGIVVSSGIALGHSKILQPHNTELDYRVLPLDQIQTEQEKLTTATTQFCAMLASSLQNLEPDSDNYQLIEADIMLLEDDELIEQLYQAIAEQQFTANVAVERIFTQHADQMRAMEDPYLANRAQDIQCLGSRLISTINGNIKHDLLNLTTPTILFAHDLTPAEFATLPLEKITGIVLKTGGLTSHTAILARSAGIPALLSCDFDNTLTSMTDAPLQVRDGQDVALDAISGAVYINPSQQELAMLKQLGDEDQLTKSQLLKYKDKATVTKDQHQISLLANVGCLSEISQLSDVGADGIGLFRTEFMLMNASEMPSEEVQYTLYCDALQLLDGKTFTIRTLDIGADKDLPCLPLPEEDNPALGFRGTRYSLIHPQLLKVQIRAVLRAANHGQIRLMFPMINQVEELDILFDIIETCKRELLEEERGYGELLYGIVIETPAAVLNLPSMLPRLDFISIGTNDLTQYTMAADRTNPILTKTYPSLSPAILSLINLTIQTAKPTGIPISLCGELGSNPNVAPILVGMGIDELSVSPTSLLQLKSSLGNHTLETYKTWSQQALSIQRLDELNNYVSHCR</sequence>
<evidence type="ECO:0000313" key="21">
    <source>
        <dbReference type="Proteomes" id="UP000316416"/>
    </source>
</evidence>
<feature type="domain" description="PEP-utilising enzyme mobile" evidence="17">
    <location>
        <begin position="153"/>
        <end position="233"/>
    </location>
</feature>
<evidence type="ECO:0000256" key="3">
    <source>
        <dbReference type="ARBA" id="ARBA00004496"/>
    </source>
</evidence>
<evidence type="ECO:0000256" key="13">
    <source>
        <dbReference type="ARBA" id="ARBA00022777"/>
    </source>
</evidence>